<dbReference type="AlphaFoldDB" id="A0A2M8PCG4"/>
<accession>A0A2M8PCG4</accession>
<evidence type="ECO:0000313" key="3">
    <source>
        <dbReference type="EMBL" id="PJF35242.1"/>
    </source>
</evidence>
<evidence type="ECO:0000313" key="4">
    <source>
        <dbReference type="Proteomes" id="UP000229681"/>
    </source>
</evidence>
<evidence type="ECO:0000256" key="2">
    <source>
        <dbReference type="SAM" id="SignalP"/>
    </source>
</evidence>
<proteinExistence type="predicted"/>
<dbReference type="Proteomes" id="UP000229681">
    <property type="component" value="Unassembled WGS sequence"/>
</dbReference>
<comment type="caution">
    <text evidence="3">The sequence shown here is derived from an EMBL/GenBank/DDBJ whole genome shotgun (WGS) entry which is preliminary data.</text>
</comment>
<feature type="coiled-coil region" evidence="1">
    <location>
        <begin position="51"/>
        <end position="78"/>
    </location>
</feature>
<feature type="chain" id="PRO_5030053681" description="Intracellular proteinase inhibitor BsuPI domain-containing protein" evidence="2">
    <location>
        <begin position="23"/>
        <end position="249"/>
    </location>
</feature>
<sequence>MKFLAPIILVLLLSACSGSSEATRIVEADNISLRATLSYYQALDPTMTAQANIWTSQIATLQADLNQAREQVTRLTVQMNTGAVGVPPVAAPTTDPNSFATINTPAPLDFSSAAVGAPTPIGVAAASANTPLRTSSGMIIERVVTARGMNNADGCPVDETNAFSTSDSRVWVIAVVRNYKRGTTFSAQWQGNNLEESYQWTANQSGAQICVHFYYEISSLTPGNYTVTFSAQESNGERVQSLPLAFIVR</sequence>
<name>A0A2M8PCG4_9CHLR</name>
<gene>
    <name evidence="3" type="ORF">CUN49_11550</name>
</gene>
<organism evidence="3 4">
    <name type="scientific">Candidatus Thermofonsia Clade 1 bacterium</name>
    <dbReference type="NCBI Taxonomy" id="2364210"/>
    <lineage>
        <taxon>Bacteria</taxon>
        <taxon>Bacillati</taxon>
        <taxon>Chloroflexota</taxon>
        <taxon>Candidatus Thermofontia</taxon>
        <taxon>Candidatus Thermofonsia Clade 1</taxon>
    </lineage>
</organism>
<protein>
    <recommendedName>
        <fullName evidence="5">Intracellular proteinase inhibitor BsuPI domain-containing protein</fullName>
    </recommendedName>
</protein>
<feature type="signal peptide" evidence="2">
    <location>
        <begin position="1"/>
        <end position="22"/>
    </location>
</feature>
<dbReference type="PROSITE" id="PS51257">
    <property type="entry name" value="PROKAR_LIPOPROTEIN"/>
    <property type="match status" value="1"/>
</dbReference>
<reference evidence="3 4" key="1">
    <citation type="submission" date="2017-11" db="EMBL/GenBank/DDBJ databases">
        <title>Evolution of Phototrophy in the Chloroflexi Phylum Driven by Horizontal Gene Transfer.</title>
        <authorList>
            <person name="Ward L.M."/>
            <person name="Hemp J."/>
            <person name="Shih P.M."/>
            <person name="Mcglynn S.E."/>
            <person name="Fischer W."/>
        </authorList>
    </citation>
    <scope>NUCLEOTIDE SEQUENCE [LARGE SCALE GENOMIC DNA]</scope>
    <source>
        <strain evidence="3">JP3_13</strain>
    </source>
</reference>
<dbReference type="EMBL" id="PGTM01000185">
    <property type="protein sequence ID" value="PJF35242.1"/>
    <property type="molecule type" value="Genomic_DNA"/>
</dbReference>
<evidence type="ECO:0008006" key="5">
    <source>
        <dbReference type="Google" id="ProtNLM"/>
    </source>
</evidence>
<keyword evidence="1" id="KW-0175">Coiled coil</keyword>
<evidence type="ECO:0000256" key="1">
    <source>
        <dbReference type="SAM" id="Coils"/>
    </source>
</evidence>
<keyword evidence="2" id="KW-0732">Signal</keyword>